<proteinExistence type="predicted"/>
<comment type="caution">
    <text evidence="1">The sequence shown here is derived from an EMBL/GenBank/DDBJ whole genome shotgun (WGS) entry which is preliminary data.</text>
</comment>
<dbReference type="SUPFAM" id="SSF51735">
    <property type="entry name" value="NAD(P)-binding Rossmann-fold domains"/>
    <property type="match status" value="1"/>
</dbReference>
<dbReference type="Proteomes" id="UP001476950">
    <property type="component" value="Unassembled WGS sequence"/>
</dbReference>
<dbReference type="InterPro" id="IPR002347">
    <property type="entry name" value="SDR_fam"/>
</dbReference>
<dbReference type="PRINTS" id="PR00081">
    <property type="entry name" value="GDHRDH"/>
</dbReference>
<evidence type="ECO:0000313" key="2">
    <source>
        <dbReference type="Proteomes" id="UP001476950"/>
    </source>
</evidence>
<evidence type="ECO:0000313" key="1">
    <source>
        <dbReference type="EMBL" id="MEP1060438.1"/>
    </source>
</evidence>
<reference evidence="1 2" key="1">
    <citation type="submission" date="2022-04" db="EMBL/GenBank/DDBJ databases">
        <title>Positive selection, recombination, and allopatry shape intraspecific diversity of widespread and dominant cyanobacteria.</title>
        <authorList>
            <person name="Wei J."/>
            <person name="Shu W."/>
            <person name="Hu C."/>
        </authorList>
    </citation>
    <scope>NUCLEOTIDE SEQUENCE [LARGE SCALE GENOMIC DNA]</scope>
    <source>
        <strain evidence="1 2">AS-A4</strain>
    </source>
</reference>
<protein>
    <submittedName>
        <fullName evidence="1">SDR family oxidoreductase</fullName>
    </submittedName>
</protein>
<dbReference type="Pfam" id="PF00106">
    <property type="entry name" value="adh_short"/>
    <property type="match status" value="1"/>
</dbReference>
<dbReference type="EMBL" id="JAMPLM010000018">
    <property type="protein sequence ID" value="MEP1060438.1"/>
    <property type="molecule type" value="Genomic_DNA"/>
</dbReference>
<dbReference type="Gene3D" id="3.40.50.720">
    <property type="entry name" value="NAD(P)-binding Rossmann-like Domain"/>
    <property type="match status" value="1"/>
</dbReference>
<organism evidence="1 2">
    <name type="scientific">Stenomitos frigidus AS-A4</name>
    <dbReference type="NCBI Taxonomy" id="2933935"/>
    <lineage>
        <taxon>Bacteria</taxon>
        <taxon>Bacillati</taxon>
        <taxon>Cyanobacteriota</taxon>
        <taxon>Cyanophyceae</taxon>
        <taxon>Leptolyngbyales</taxon>
        <taxon>Leptolyngbyaceae</taxon>
        <taxon>Stenomitos</taxon>
    </lineage>
</organism>
<dbReference type="InterPro" id="IPR036291">
    <property type="entry name" value="NAD(P)-bd_dom_sf"/>
</dbReference>
<sequence length="45" mass="4922">MFAGTSPYVASKHAVMGVTRTAALDYAKQGIRINAVNRSDCYRDD</sequence>
<name>A0ABV0KMH9_9CYAN</name>
<keyword evidence="2" id="KW-1185">Reference proteome</keyword>
<gene>
    <name evidence="1" type="ORF">NDI38_18555</name>
</gene>
<accession>A0ABV0KMH9</accession>